<dbReference type="Proteomes" id="UP000292052">
    <property type="component" value="Unassembled WGS sequence"/>
</dbReference>
<sequence length="95" mass="11322">NYLREFYDDRLISSYTDHIYPSRSPDLTPLDYFLFPTLKNTIFKQPVHTIDDLKERISQECASVSPEVLIRVFENMKRRVNLCINVEGEHFQQLL</sequence>
<dbReference type="Gene3D" id="3.30.420.10">
    <property type="entry name" value="Ribonuclease H-like superfamily/Ribonuclease H"/>
    <property type="match status" value="1"/>
</dbReference>
<proteinExistence type="predicted"/>
<feature type="non-terminal residue" evidence="1">
    <location>
        <position position="1"/>
    </location>
</feature>
<comment type="caution">
    <text evidence="1">The sequence shown here is derived from an EMBL/GenBank/DDBJ whole genome shotgun (WGS) entry which is preliminary data.</text>
</comment>
<reference evidence="1 2" key="1">
    <citation type="submission" date="2017-03" db="EMBL/GenBank/DDBJ databases">
        <title>Genome of the blue death feigning beetle - Asbolus verrucosus.</title>
        <authorList>
            <person name="Rider S.D."/>
        </authorList>
    </citation>
    <scope>NUCLEOTIDE SEQUENCE [LARGE SCALE GENOMIC DNA]</scope>
    <source>
        <strain evidence="1">Butters</strain>
        <tissue evidence="1">Head and leg muscle</tissue>
    </source>
</reference>
<dbReference type="PANTHER" id="PTHR47326:SF1">
    <property type="entry name" value="HTH PSQ-TYPE DOMAIN-CONTAINING PROTEIN"/>
    <property type="match status" value="1"/>
</dbReference>
<gene>
    <name evidence="1" type="ORF">BDFB_015142</name>
</gene>
<dbReference type="EMBL" id="QDEB01013002">
    <property type="protein sequence ID" value="RZC41920.1"/>
    <property type="molecule type" value="Genomic_DNA"/>
</dbReference>
<protein>
    <submittedName>
        <fullName evidence="1">Uncharacterized protein</fullName>
    </submittedName>
</protein>
<dbReference type="OrthoDB" id="6726328at2759"/>
<dbReference type="GO" id="GO:0003676">
    <property type="term" value="F:nucleic acid binding"/>
    <property type="evidence" value="ECO:0007669"/>
    <property type="project" value="InterPro"/>
</dbReference>
<evidence type="ECO:0000313" key="2">
    <source>
        <dbReference type="Proteomes" id="UP000292052"/>
    </source>
</evidence>
<dbReference type="AlphaFoldDB" id="A0A482W9R3"/>
<evidence type="ECO:0000313" key="1">
    <source>
        <dbReference type="EMBL" id="RZC41920.1"/>
    </source>
</evidence>
<accession>A0A482W9R3</accession>
<keyword evidence="2" id="KW-1185">Reference proteome</keyword>
<dbReference type="PANTHER" id="PTHR47326">
    <property type="entry name" value="TRANSPOSABLE ELEMENT TC3 TRANSPOSASE-LIKE PROTEIN"/>
    <property type="match status" value="1"/>
</dbReference>
<dbReference type="InterPro" id="IPR036397">
    <property type="entry name" value="RNaseH_sf"/>
</dbReference>
<organism evidence="1 2">
    <name type="scientific">Asbolus verrucosus</name>
    <name type="common">Desert ironclad beetle</name>
    <dbReference type="NCBI Taxonomy" id="1661398"/>
    <lineage>
        <taxon>Eukaryota</taxon>
        <taxon>Metazoa</taxon>
        <taxon>Ecdysozoa</taxon>
        <taxon>Arthropoda</taxon>
        <taxon>Hexapoda</taxon>
        <taxon>Insecta</taxon>
        <taxon>Pterygota</taxon>
        <taxon>Neoptera</taxon>
        <taxon>Endopterygota</taxon>
        <taxon>Coleoptera</taxon>
        <taxon>Polyphaga</taxon>
        <taxon>Cucujiformia</taxon>
        <taxon>Tenebrionidae</taxon>
        <taxon>Pimeliinae</taxon>
        <taxon>Asbolus</taxon>
    </lineage>
</organism>
<dbReference type="STRING" id="1661398.A0A482W9R3"/>
<name>A0A482W9R3_ASBVE</name>